<dbReference type="Proteomes" id="UP000011592">
    <property type="component" value="Unassembled WGS sequence"/>
</dbReference>
<protein>
    <submittedName>
        <fullName evidence="1">Uncharacterized protein</fullName>
    </submittedName>
</protein>
<dbReference type="PATRIC" id="fig|1230459.4.peg.1304"/>
<comment type="caution">
    <text evidence="1">The sequence shown here is derived from an EMBL/GenBank/DDBJ whole genome shotgun (WGS) entry which is preliminary data.</text>
</comment>
<dbReference type="EMBL" id="AOIJ01000041">
    <property type="protein sequence ID" value="ELY81646.1"/>
    <property type="molecule type" value="Genomic_DNA"/>
</dbReference>
<keyword evidence="2" id="KW-1185">Reference proteome</keyword>
<gene>
    <name evidence="1" type="ORF">C486_06493</name>
</gene>
<evidence type="ECO:0000313" key="2">
    <source>
        <dbReference type="Proteomes" id="UP000011592"/>
    </source>
</evidence>
<organism evidence="1 2">
    <name type="scientific">Natrinema gari JCM 14663</name>
    <dbReference type="NCBI Taxonomy" id="1230459"/>
    <lineage>
        <taxon>Archaea</taxon>
        <taxon>Methanobacteriati</taxon>
        <taxon>Methanobacteriota</taxon>
        <taxon>Stenosarchaea group</taxon>
        <taxon>Halobacteria</taxon>
        <taxon>Halobacteriales</taxon>
        <taxon>Natrialbaceae</taxon>
        <taxon>Natrinema</taxon>
    </lineage>
</organism>
<evidence type="ECO:0000313" key="1">
    <source>
        <dbReference type="EMBL" id="ELY81646.1"/>
    </source>
</evidence>
<name>L9Z6V1_9EURY</name>
<dbReference type="AlphaFoldDB" id="L9Z6V1"/>
<reference evidence="1 2" key="1">
    <citation type="journal article" date="2014" name="PLoS Genet.">
        <title>Phylogenetically driven sequencing of extremely halophilic archaea reveals strategies for static and dynamic osmo-response.</title>
        <authorList>
            <person name="Becker E.A."/>
            <person name="Seitzer P.M."/>
            <person name="Tritt A."/>
            <person name="Larsen D."/>
            <person name="Krusor M."/>
            <person name="Yao A.I."/>
            <person name="Wu D."/>
            <person name="Madern D."/>
            <person name="Eisen J.A."/>
            <person name="Darling A.E."/>
            <person name="Facciotti M.T."/>
        </authorList>
    </citation>
    <scope>NUCLEOTIDE SEQUENCE [LARGE SCALE GENOMIC DNA]</scope>
    <source>
        <strain evidence="1 2">JCM 14663</strain>
    </source>
</reference>
<accession>L9Z6V1</accession>
<proteinExistence type="predicted"/>
<sequence>MIYAETSTISVLPSVSAIQRHDRRFHVTTTGTDLETKKHDIETPIKDIA</sequence>